<dbReference type="InterPro" id="IPR002942">
    <property type="entry name" value="S4_RNA-bd"/>
</dbReference>
<evidence type="ECO:0000256" key="5">
    <source>
        <dbReference type="PROSITE-ProRule" id="PRU00182"/>
    </source>
</evidence>
<dbReference type="InterPro" id="IPR036986">
    <property type="entry name" value="S4_RNA-bd_sf"/>
</dbReference>
<keyword evidence="5" id="KW-0694">RNA-binding</keyword>
<dbReference type="SUPFAM" id="SSF55120">
    <property type="entry name" value="Pseudouridine synthase"/>
    <property type="match status" value="1"/>
</dbReference>
<evidence type="ECO:0000256" key="3">
    <source>
        <dbReference type="ARBA" id="ARBA00036882"/>
    </source>
</evidence>
<dbReference type="InterPro" id="IPR006224">
    <property type="entry name" value="PsdUridine_synth_RluA-like_CS"/>
</dbReference>
<evidence type="ECO:0000256" key="4">
    <source>
        <dbReference type="PIRSR" id="PIRSR606225-1"/>
    </source>
</evidence>
<feature type="active site" evidence="4">
    <location>
        <position position="139"/>
    </location>
</feature>
<dbReference type="EMBL" id="FR872579">
    <property type="protein sequence ID" value="CCB84920.1"/>
    <property type="molecule type" value="Genomic_DNA"/>
</dbReference>
<evidence type="ECO:0000259" key="7">
    <source>
        <dbReference type="SMART" id="SM00363"/>
    </source>
</evidence>
<organism evidence="8">
    <name type="scientific">Candidatus Steffania adelgidicola str. Klausen-Leopoldsdorf</name>
    <dbReference type="NCBI Taxonomy" id="994478"/>
    <lineage>
        <taxon>Bacteria</taxon>
        <taxon>Pseudomonadati</taxon>
        <taxon>Pseudomonadota</taxon>
        <taxon>Gammaproteobacteria</taxon>
        <taxon>Candidatus Steffania</taxon>
    </lineage>
</organism>
<evidence type="ECO:0000256" key="6">
    <source>
        <dbReference type="RuleBase" id="RU362028"/>
    </source>
</evidence>
<comment type="catalytic activity">
    <reaction evidence="6">
        <text>a uridine in RNA = a pseudouridine in RNA</text>
        <dbReference type="Rhea" id="RHEA:48348"/>
        <dbReference type="Rhea" id="RHEA-COMP:12068"/>
        <dbReference type="Rhea" id="RHEA-COMP:12069"/>
        <dbReference type="ChEBI" id="CHEBI:65314"/>
        <dbReference type="ChEBI" id="CHEBI:65315"/>
    </reaction>
</comment>
<proteinExistence type="inferred from homology"/>
<dbReference type="NCBIfam" id="NF008385">
    <property type="entry name" value="PRK11180.1"/>
    <property type="match status" value="1"/>
</dbReference>
<dbReference type="PANTHER" id="PTHR21600">
    <property type="entry name" value="MITOCHONDRIAL RNA PSEUDOURIDINE SYNTHASE"/>
    <property type="match status" value="1"/>
</dbReference>
<evidence type="ECO:0000256" key="2">
    <source>
        <dbReference type="ARBA" id="ARBA00023235"/>
    </source>
</evidence>
<dbReference type="PROSITE" id="PS50889">
    <property type="entry name" value="S4"/>
    <property type="match status" value="1"/>
</dbReference>
<dbReference type="Gene3D" id="3.30.2350.10">
    <property type="entry name" value="Pseudouridine synthase"/>
    <property type="match status" value="1"/>
</dbReference>
<dbReference type="SMART" id="SM00363">
    <property type="entry name" value="S4"/>
    <property type="match status" value="1"/>
</dbReference>
<name>G3ADR0_9GAMM</name>
<dbReference type="PROSITE" id="PS01129">
    <property type="entry name" value="PSI_RLU"/>
    <property type="match status" value="1"/>
</dbReference>
<dbReference type="InterPro" id="IPR006145">
    <property type="entry name" value="PsdUridine_synth_RsuA/RluA"/>
</dbReference>
<sequence length="326" mass="37164">MEKYQHFTGTVNTLRVRQRLDQVLVQLLHDCSRTQIKAWILDGLVKVNGRIITLPKEKIFGGETVEVCVIVKKVLRWEPQAIRLNIIYEDDHILVINKASDFVVHPGAGHENGTVLNALLDYFPPIAEVPRVGIVHRLDKDTTGLMVVAKTVLAQNRLSRSLQAREITREYEAVAIGHMISGGTVDKPIARHPIQRTHMMIHPTGKPSVTHYRVMEHFRAHTRLRLRLQSGRTHQIRVHMAHINHPLVGDPIYKKRPRLIKGASASFNEALYHFNRQALHATLLKLCHPITTINMEWRVPLPQDMVALIAALKADTEMLKIHMNCL</sequence>
<dbReference type="EC" id="5.4.99.-" evidence="6"/>
<gene>
    <name evidence="8" type="primary">rluD</name>
    <name evidence="8" type="ORF">STA_A00190</name>
</gene>
<evidence type="ECO:0000256" key="1">
    <source>
        <dbReference type="ARBA" id="ARBA00010876"/>
    </source>
</evidence>
<protein>
    <recommendedName>
        <fullName evidence="6">Pseudouridine synthase</fullName>
        <ecNumber evidence="6">5.4.99.-</ecNumber>
    </recommendedName>
</protein>
<dbReference type="AlphaFoldDB" id="G3ADR0"/>
<dbReference type="PANTHER" id="PTHR21600:SF44">
    <property type="entry name" value="RIBOSOMAL LARGE SUBUNIT PSEUDOURIDINE SYNTHASE D"/>
    <property type="match status" value="1"/>
</dbReference>
<dbReference type="GO" id="GO:0000455">
    <property type="term" value="P:enzyme-directed rRNA pseudouridine synthesis"/>
    <property type="evidence" value="ECO:0007669"/>
    <property type="project" value="UniProtKB-ARBA"/>
</dbReference>
<comment type="similarity">
    <text evidence="1 6">Belongs to the pseudouridine synthase RluA family.</text>
</comment>
<dbReference type="NCBIfam" id="TIGR00005">
    <property type="entry name" value="rluA_subfam"/>
    <property type="match status" value="1"/>
</dbReference>
<dbReference type="GO" id="GO:0003723">
    <property type="term" value="F:RNA binding"/>
    <property type="evidence" value="ECO:0007669"/>
    <property type="project" value="UniProtKB-KW"/>
</dbReference>
<dbReference type="Gene3D" id="3.10.290.10">
    <property type="entry name" value="RNA-binding S4 domain"/>
    <property type="match status" value="1"/>
</dbReference>
<keyword evidence="2 6" id="KW-0413">Isomerase</keyword>
<dbReference type="InterPro" id="IPR020103">
    <property type="entry name" value="PsdUridine_synth_cat_dom_sf"/>
</dbReference>
<dbReference type="InterPro" id="IPR006225">
    <property type="entry name" value="PsdUridine_synth_RluC/D"/>
</dbReference>
<comment type="catalytic activity">
    <reaction evidence="3">
        <text>uridine(1911/1915/1917) in 23S rRNA = pseudouridine(1911/1915/1917) in 23S rRNA</text>
        <dbReference type="Rhea" id="RHEA:42524"/>
        <dbReference type="Rhea" id="RHEA-COMP:10097"/>
        <dbReference type="Rhea" id="RHEA-COMP:10098"/>
        <dbReference type="ChEBI" id="CHEBI:65314"/>
        <dbReference type="ChEBI" id="CHEBI:65315"/>
        <dbReference type="EC" id="5.4.99.23"/>
    </reaction>
</comment>
<dbReference type="InterPro" id="IPR050188">
    <property type="entry name" value="RluA_PseudoU_synthase"/>
</dbReference>
<dbReference type="SUPFAM" id="SSF55174">
    <property type="entry name" value="Alpha-L RNA-binding motif"/>
    <property type="match status" value="1"/>
</dbReference>
<dbReference type="CDD" id="cd02869">
    <property type="entry name" value="PseudoU_synth_RluA_like"/>
    <property type="match status" value="1"/>
</dbReference>
<feature type="domain" description="RNA-binding S4" evidence="7">
    <location>
        <begin position="18"/>
        <end position="83"/>
    </location>
</feature>
<dbReference type="CDD" id="cd00165">
    <property type="entry name" value="S4"/>
    <property type="match status" value="1"/>
</dbReference>
<dbReference type="Pfam" id="PF00849">
    <property type="entry name" value="PseudoU_synth_2"/>
    <property type="match status" value="1"/>
</dbReference>
<evidence type="ECO:0000313" key="8">
    <source>
        <dbReference type="EMBL" id="CCB84920.1"/>
    </source>
</evidence>
<dbReference type="GO" id="GO:0160140">
    <property type="term" value="F:23S rRNA pseudouridine(1911/1915/1917) synthase activity"/>
    <property type="evidence" value="ECO:0007669"/>
    <property type="project" value="UniProtKB-EC"/>
</dbReference>
<dbReference type="Pfam" id="PF01479">
    <property type="entry name" value="S4"/>
    <property type="match status" value="1"/>
</dbReference>
<reference evidence="8" key="1">
    <citation type="journal article" date="2012" name="ISME J.">
        <title>Bacteriocyte-associated gammaproteobacterial symbionts of the Adelges nordmannianae/piceae complex (Hemiptera: Adelgidae).</title>
        <authorList>
            <person name="Toenshoff E.R."/>
            <person name="Penz T."/>
            <person name="Narzt T."/>
            <person name="Collingro A."/>
            <person name="Schmitz-Esser S."/>
            <person name="Pfeiffer S."/>
            <person name="Klepal W."/>
            <person name="Wagner M."/>
            <person name="Weinmaier T."/>
            <person name="Rattei T."/>
            <person name="Horn M."/>
        </authorList>
    </citation>
    <scope>NUCLEOTIDE SEQUENCE</scope>
    <source>
        <strain evidence="8">Klausen-Leopoldsdorf</strain>
    </source>
</reference>
<accession>G3ADR0</accession>
<comment type="function">
    <text evidence="6">Responsible for synthesis of pseudouridine from uracil.</text>
</comment>